<reference evidence="3" key="3">
    <citation type="submission" date="2022-06" db="UniProtKB">
        <authorList>
            <consortium name="EnsemblMetazoa"/>
        </authorList>
    </citation>
    <scope>IDENTIFICATION</scope>
</reference>
<protein>
    <submittedName>
        <fullName evidence="2 3">Uncharacterized protein</fullName>
    </submittedName>
</protein>
<accession>A0A834VD71</accession>
<gene>
    <name evidence="2" type="ORF">SSS_5898</name>
</gene>
<keyword evidence="1" id="KW-0472">Membrane</keyword>
<dbReference type="EMBL" id="WVUK01000065">
    <property type="protein sequence ID" value="KAF7489358.1"/>
    <property type="molecule type" value="Genomic_DNA"/>
</dbReference>
<proteinExistence type="predicted"/>
<dbReference type="EnsemblMetazoa" id="SSS_5898s_mrna">
    <property type="protein sequence ID" value="KAF7489358.1"/>
    <property type="gene ID" value="SSS_5898"/>
</dbReference>
<organism evidence="2">
    <name type="scientific">Sarcoptes scabiei</name>
    <name type="common">Itch mite</name>
    <name type="synonym">Acarus scabiei</name>
    <dbReference type="NCBI Taxonomy" id="52283"/>
    <lineage>
        <taxon>Eukaryota</taxon>
        <taxon>Metazoa</taxon>
        <taxon>Ecdysozoa</taxon>
        <taxon>Arthropoda</taxon>
        <taxon>Chelicerata</taxon>
        <taxon>Arachnida</taxon>
        <taxon>Acari</taxon>
        <taxon>Acariformes</taxon>
        <taxon>Sarcoptiformes</taxon>
        <taxon>Astigmata</taxon>
        <taxon>Psoroptidia</taxon>
        <taxon>Sarcoptoidea</taxon>
        <taxon>Sarcoptidae</taxon>
        <taxon>Sarcoptinae</taxon>
        <taxon>Sarcoptes</taxon>
    </lineage>
</organism>
<dbReference type="AlphaFoldDB" id="A0A834VD71"/>
<sequence>MKSIKFLQFQFNLKHPISLYLYKWLLIFINFGFVLLTLIISSIVWTNLNDDDYRANLNQSMHSILSEENLEQIVLTRKCGIILIGILVFTISLIGILGAFSKNITALFFYDFLIGFVFILILLGWRNYRSVFEFYLIVLFLLIITFILTLILVKILRFEPIRIRKEMLLNHVNTRESFIF</sequence>
<dbReference type="OrthoDB" id="10577885at2759"/>
<keyword evidence="1" id="KW-0812">Transmembrane</keyword>
<feature type="transmembrane region" description="Helical" evidence="1">
    <location>
        <begin position="107"/>
        <end position="128"/>
    </location>
</feature>
<dbReference type="Proteomes" id="UP000070412">
    <property type="component" value="Unassembled WGS sequence"/>
</dbReference>
<keyword evidence="4" id="KW-1185">Reference proteome</keyword>
<feature type="transmembrane region" description="Helical" evidence="1">
    <location>
        <begin position="21"/>
        <end position="45"/>
    </location>
</feature>
<evidence type="ECO:0000256" key="1">
    <source>
        <dbReference type="SAM" id="Phobius"/>
    </source>
</evidence>
<reference evidence="2" key="2">
    <citation type="submission" date="2020-01" db="EMBL/GenBank/DDBJ databases">
        <authorList>
            <person name="Korhonen P.K.K."/>
            <person name="Guangxu M.G."/>
            <person name="Wang T.W."/>
            <person name="Stroehlein A.J.S."/>
            <person name="Young N.D."/>
            <person name="Ang C.-S.A."/>
            <person name="Fernando D.W.F."/>
            <person name="Lu H.L."/>
            <person name="Taylor S.T."/>
            <person name="Ehtesham M.E.M."/>
            <person name="Najaraj S.H.N."/>
            <person name="Harsha G.H.G."/>
            <person name="Madugundu A.M."/>
            <person name="Renuse S.R."/>
            <person name="Holt D.H."/>
            <person name="Pandey A.P."/>
            <person name="Papenfuss A.P."/>
            <person name="Gasser R.B.G."/>
            <person name="Fischer K.F."/>
        </authorList>
    </citation>
    <scope>NUCLEOTIDE SEQUENCE</scope>
    <source>
        <strain evidence="2">SSS_KF_BRIS2020</strain>
    </source>
</reference>
<reference evidence="4" key="1">
    <citation type="journal article" date="2020" name="PLoS Negl. Trop. Dis.">
        <title>High-quality nuclear genome for Sarcoptes scabiei-A critical resource for a neglected parasite.</title>
        <authorList>
            <person name="Korhonen P.K."/>
            <person name="Gasser R.B."/>
            <person name="Ma G."/>
            <person name="Wang T."/>
            <person name="Stroehlein A.J."/>
            <person name="Young N.D."/>
            <person name="Ang C.S."/>
            <person name="Fernando D.D."/>
            <person name="Lu H.C."/>
            <person name="Taylor S."/>
            <person name="Reynolds S.L."/>
            <person name="Mofiz E."/>
            <person name="Najaraj S.H."/>
            <person name="Gowda H."/>
            <person name="Madugundu A."/>
            <person name="Renuse S."/>
            <person name="Holt D."/>
            <person name="Pandey A."/>
            <person name="Papenfuss A.T."/>
            <person name="Fischer K."/>
        </authorList>
    </citation>
    <scope>NUCLEOTIDE SEQUENCE [LARGE SCALE GENOMIC DNA]</scope>
</reference>
<keyword evidence="1" id="KW-1133">Transmembrane helix</keyword>
<evidence type="ECO:0000313" key="2">
    <source>
        <dbReference type="EMBL" id="KAF7489358.1"/>
    </source>
</evidence>
<evidence type="ECO:0000313" key="3">
    <source>
        <dbReference type="EnsemblMetazoa" id="KAF7489358.1"/>
    </source>
</evidence>
<feature type="transmembrane region" description="Helical" evidence="1">
    <location>
        <begin position="80"/>
        <end position="100"/>
    </location>
</feature>
<feature type="transmembrane region" description="Helical" evidence="1">
    <location>
        <begin position="134"/>
        <end position="156"/>
    </location>
</feature>
<name>A0A834VD71_SARSC</name>
<evidence type="ECO:0000313" key="4">
    <source>
        <dbReference type="Proteomes" id="UP000070412"/>
    </source>
</evidence>